<dbReference type="InterPro" id="IPR006202">
    <property type="entry name" value="Neur_chan_lig-bd"/>
</dbReference>
<keyword evidence="12" id="KW-0813">Transport</keyword>
<evidence type="ECO:0000256" key="9">
    <source>
        <dbReference type="ARBA" id="ARBA00023180"/>
    </source>
</evidence>
<evidence type="ECO:0000256" key="8">
    <source>
        <dbReference type="ARBA" id="ARBA00023157"/>
    </source>
</evidence>
<dbReference type="PROSITE" id="PS01209">
    <property type="entry name" value="LDLRA_1"/>
    <property type="match status" value="1"/>
</dbReference>
<dbReference type="SUPFAM" id="SSF90112">
    <property type="entry name" value="Neurotransmitter-gated ion-channel transmembrane pore"/>
    <property type="match status" value="1"/>
</dbReference>
<dbReference type="AlphaFoldDB" id="A0A3R7MI94"/>
<proteinExistence type="inferred from homology"/>
<keyword evidence="4" id="KW-0479">Metal-binding</keyword>
<evidence type="ECO:0000256" key="4">
    <source>
        <dbReference type="ARBA" id="ARBA00022723"/>
    </source>
</evidence>
<evidence type="ECO:0000313" key="16">
    <source>
        <dbReference type="Proteomes" id="UP000283509"/>
    </source>
</evidence>
<dbReference type="PROSITE" id="PS50068">
    <property type="entry name" value="LDLRA_2"/>
    <property type="match status" value="1"/>
</dbReference>
<comment type="cofactor">
    <cofactor evidence="1">
        <name>Ca(2+)</name>
        <dbReference type="ChEBI" id="CHEBI:29108"/>
    </cofactor>
</comment>
<dbReference type="SUPFAM" id="SSF49899">
    <property type="entry name" value="Concanavalin A-like lectins/glucanases"/>
    <property type="match status" value="1"/>
</dbReference>
<dbReference type="InterPro" id="IPR036055">
    <property type="entry name" value="LDL_receptor-like_sf"/>
</dbReference>
<dbReference type="Pfam" id="PF00354">
    <property type="entry name" value="Pentaxin"/>
    <property type="match status" value="1"/>
</dbReference>
<dbReference type="PROSITE" id="PS51828">
    <property type="entry name" value="PTX_2"/>
    <property type="match status" value="1"/>
</dbReference>
<evidence type="ECO:0000256" key="5">
    <source>
        <dbReference type="ARBA" id="ARBA00022837"/>
    </source>
</evidence>
<dbReference type="Gene3D" id="2.60.120.200">
    <property type="match status" value="1"/>
</dbReference>
<dbReference type="InterPro" id="IPR038050">
    <property type="entry name" value="Neuro_actylchol_rec"/>
</dbReference>
<comment type="similarity">
    <text evidence="12">Belongs to the ligand-gated ion channel (TC 1.A.9) family.</text>
</comment>
<name>A0A3R7MI94_PENVA</name>
<feature type="transmembrane region" description="Helical" evidence="12">
    <location>
        <begin position="769"/>
        <end position="793"/>
    </location>
</feature>
<evidence type="ECO:0000259" key="14">
    <source>
        <dbReference type="PROSITE" id="PS51828"/>
    </source>
</evidence>
<feature type="disulfide bond" evidence="10">
    <location>
        <begin position="527"/>
        <end position="545"/>
    </location>
</feature>
<evidence type="ECO:0000256" key="10">
    <source>
        <dbReference type="PROSITE-ProRule" id="PRU00124"/>
    </source>
</evidence>
<evidence type="ECO:0000256" key="1">
    <source>
        <dbReference type="ARBA" id="ARBA00001913"/>
    </source>
</evidence>
<dbReference type="InterPro" id="IPR051360">
    <property type="entry name" value="Neuronal_Pentraxin_Related"/>
</dbReference>
<dbReference type="Pfam" id="PF00057">
    <property type="entry name" value="Ldl_recept_a"/>
    <property type="match status" value="1"/>
</dbReference>
<organism evidence="15 16">
    <name type="scientific">Penaeus vannamei</name>
    <name type="common">Whiteleg shrimp</name>
    <name type="synonym">Litopenaeus vannamei</name>
    <dbReference type="NCBI Taxonomy" id="6689"/>
    <lineage>
        <taxon>Eukaryota</taxon>
        <taxon>Metazoa</taxon>
        <taxon>Ecdysozoa</taxon>
        <taxon>Arthropoda</taxon>
        <taxon>Crustacea</taxon>
        <taxon>Multicrustacea</taxon>
        <taxon>Malacostraca</taxon>
        <taxon>Eumalacostraca</taxon>
        <taxon>Eucarida</taxon>
        <taxon>Decapoda</taxon>
        <taxon>Dendrobranchiata</taxon>
        <taxon>Penaeoidea</taxon>
        <taxon>Penaeidae</taxon>
        <taxon>Penaeus</taxon>
    </lineage>
</organism>
<dbReference type="Proteomes" id="UP000283509">
    <property type="component" value="Unassembled WGS sequence"/>
</dbReference>
<evidence type="ECO:0000313" key="15">
    <source>
        <dbReference type="EMBL" id="ROT77249.1"/>
    </source>
</evidence>
<dbReference type="InterPro" id="IPR006201">
    <property type="entry name" value="Neur_channel"/>
</dbReference>
<comment type="subcellular location">
    <subcellularLocation>
        <location evidence="2">Membrane</location>
        <topology evidence="2">Multi-pass membrane protein</topology>
    </subcellularLocation>
</comment>
<dbReference type="SUPFAM" id="SSF63712">
    <property type="entry name" value="Nicotinic receptor ligand binding domain-like"/>
    <property type="match status" value="1"/>
</dbReference>
<dbReference type="InterPro" id="IPR036719">
    <property type="entry name" value="Neuro-gated_channel_TM_sf"/>
</dbReference>
<dbReference type="GO" id="GO:0016020">
    <property type="term" value="C:membrane"/>
    <property type="evidence" value="ECO:0007669"/>
    <property type="project" value="UniProtKB-SubCell"/>
</dbReference>
<keyword evidence="3 12" id="KW-0812">Transmembrane</keyword>
<dbReference type="InterPro" id="IPR018000">
    <property type="entry name" value="Neurotransmitter_ion_chnl_CS"/>
</dbReference>
<feature type="domain" description="C-type lectin" evidence="13">
    <location>
        <begin position="297"/>
        <end position="416"/>
    </location>
</feature>
<dbReference type="EMBL" id="QCYY01001546">
    <property type="protein sequence ID" value="ROT77249.1"/>
    <property type="molecule type" value="Genomic_DNA"/>
</dbReference>
<keyword evidence="5" id="KW-0106">Calcium</keyword>
<keyword evidence="16" id="KW-1185">Reference proteome</keyword>
<protein>
    <submittedName>
        <fullName evidence="15">Glutamate-gated chloride channel 3</fullName>
    </submittedName>
</protein>
<dbReference type="InterPro" id="IPR013320">
    <property type="entry name" value="ConA-like_dom_sf"/>
</dbReference>
<dbReference type="Pfam" id="PF02931">
    <property type="entry name" value="Neur_chan_LBD"/>
    <property type="match status" value="1"/>
</dbReference>
<feature type="transmembrane region" description="Helical" evidence="12">
    <location>
        <begin position="874"/>
        <end position="897"/>
    </location>
</feature>
<dbReference type="InterPro" id="IPR036734">
    <property type="entry name" value="Neur_chan_lig-bd_sf"/>
</dbReference>
<feature type="chain" id="PRO_5022255580" evidence="12">
    <location>
        <begin position="20"/>
        <end position="908"/>
    </location>
</feature>
<dbReference type="InterPro" id="IPR016187">
    <property type="entry name" value="CTDL_fold"/>
</dbReference>
<sequence>MFLGLKEMVVAALVLTARAERAFVFQPENELTAESFATLYPSTSPEVLADLTVCAWFKVFHFRGSSSYLFSYATSDKDNNEMNFVLTQMLLRSPKDDIDSLYVTTLAYDVIISAKNGAMLSEYTLYVNVHEAVCYYLGPEPDRVFGVLGGNYIYSPEQSQTLIFPRRWYHMCISADTKAGEGTVYLNGQASGEKMRDRNILTNGSLVLGQETDMVGGGFQAEQSFSGVVTAFNLYSRALSLEEVHALANCSGGVPEGDLVAWSASSWLINPVAASEGLVKMVEVQPSDYCNPQRFDFSVFGKRMPFQDAWNFCRHLKTRMTIPENPEENQVLYEAIEGLAEQCQPPNHNKGFFWLGAKDEVEEGLWMDEKNVPLNYTNFEGTARTSSKDCSAMLVPPYREVWDDMSCGNTYHFCVTCQELEPVVLKMRGLCEDDEKGAWFRIERDQGDRPNFKGFTKYYIFYDKNSTWSLINMWTRETVASYFTYNGGLPFGTHNWTTTTNYDICEKPKGSLHALALSACYPWEFTCEDGACVNLTERCDLRVNCPDNSDEKGCEKLLLPQDYLPALPPPGVEPGPLGLNITVRIQGFSQVDIRDMKLTVDFSTTISWHDLRVRYQNLKPLVDLNYMDPTSVWTPTVEFVNADFPRIYKTQEVLTVARSSSPEEDDPSRIAHDEIYEGSKNPLRLTQKINAPFSCAMDLQNFPFDTQHCKLLIRITSAREEFLRWSDLTVQYLGERLLTEYEVGDMTIQRREEDEYSVAVVGMIFYRRYWYYLTSAYLPTIMLMLISYASLFCKRDNRDLRVMMAITFALLVLAPFLPQISDGLPRTSYTKAVDVIFHVAIDVEMSWPRRVRASPRVKEIDLANKPRRRFPALVVARIVYALLLVFFCLIYWAVVLVDKNRGEMEHEF</sequence>
<dbReference type="InterPro" id="IPR001304">
    <property type="entry name" value="C-type_lectin-like"/>
</dbReference>
<evidence type="ECO:0000256" key="7">
    <source>
        <dbReference type="ARBA" id="ARBA00023136"/>
    </source>
</evidence>
<dbReference type="SUPFAM" id="SSF56436">
    <property type="entry name" value="C-type lectin-like"/>
    <property type="match status" value="1"/>
</dbReference>
<gene>
    <name evidence="15" type="ORF">C7M84_004106</name>
</gene>
<dbReference type="OrthoDB" id="547680at2759"/>
<dbReference type="Gene3D" id="2.70.170.10">
    <property type="entry name" value="Neurotransmitter-gated ion-channel ligand-binding domain"/>
    <property type="match status" value="1"/>
</dbReference>
<keyword evidence="8 10" id="KW-1015">Disulfide bond</keyword>
<feature type="signal peptide" evidence="12">
    <location>
        <begin position="1"/>
        <end position="19"/>
    </location>
</feature>
<accession>A0A3R7MI94</accession>
<evidence type="ECO:0000259" key="13">
    <source>
        <dbReference type="PROSITE" id="PS50041"/>
    </source>
</evidence>
<dbReference type="Gene3D" id="1.20.58.390">
    <property type="entry name" value="Neurotransmitter-gated ion-channel transmembrane domain"/>
    <property type="match status" value="1"/>
</dbReference>
<dbReference type="SMART" id="SM00034">
    <property type="entry name" value="CLECT"/>
    <property type="match status" value="1"/>
</dbReference>
<dbReference type="CDD" id="cd00112">
    <property type="entry name" value="LDLa"/>
    <property type="match status" value="1"/>
</dbReference>
<dbReference type="InterPro" id="IPR001759">
    <property type="entry name" value="PTX_dom"/>
</dbReference>
<dbReference type="PANTHER" id="PTHR19277">
    <property type="entry name" value="PENTRAXIN"/>
    <property type="match status" value="1"/>
</dbReference>
<keyword evidence="12" id="KW-0732">Signal</keyword>
<dbReference type="SMART" id="SM00159">
    <property type="entry name" value="PTX"/>
    <property type="match status" value="1"/>
</dbReference>
<dbReference type="Gene3D" id="4.10.400.10">
    <property type="entry name" value="Low-density Lipoprotein Receptor"/>
    <property type="match status" value="1"/>
</dbReference>
<evidence type="ECO:0000256" key="12">
    <source>
        <dbReference type="RuleBase" id="RU000687"/>
    </source>
</evidence>
<reference evidence="15 16" key="2">
    <citation type="submission" date="2019-01" db="EMBL/GenBank/DDBJ databases">
        <title>The decoding of complex shrimp genome reveals the adaptation for benthos swimmer, frequently molting mechanism and breeding impact on genome.</title>
        <authorList>
            <person name="Sun Y."/>
            <person name="Gao Y."/>
            <person name="Yu Y."/>
        </authorList>
    </citation>
    <scope>NUCLEOTIDE SEQUENCE [LARGE SCALE GENOMIC DNA]</scope>
    <source>
        <tissue evidence="15">Muscle</tissue>
    </source>
</reference>
<reference evidence="15 16" key="1">
    <citation type="submission" date="2018-04" db="EMBL/GenBank/DDBJ databases">
        <authorList>
            <person name="Zhang X."/>
            <person name="Yuan J."/>
            <person name="Li F."/>
            <person name="Xiang J."/>
        </authorList>
    </citation>
    <scope>NUCLEOTIDE SEQUENCE [LARGE SCALE GENOMIC DNA]</scope>
    <source>
        <tissue evidence="15">Muscle</tissue>
    </source>
</reference>
<comment type="caution">
    <text evidence="11 12">Lacks conserved residue(s) required for the propagation of feature annotation.</text>
</comment>
<dbReference type="InterPro" id="IPR002172">
    <property type="entry name" value="LDrepeatLR_classA_rpt"/>
</dbReference>
<dbReference type="GO" id="GO:0005230">
    <property type="term" value="F:extracellular ligand-gated monoatomic ion channel activity"/>
    <property type="evidence" value="ECO:0007669"/>
    <property type="project" value="InterPro"/>
</dbReference>
<keyword evidence="6 12" id="KW-1133">Transmembrane helix</keyword>
<dbReference type="SMART" id="SM00192">
    <property type="entry name" value="LDLa"/>
    <property type="match status" value="1"/>
</dbReference>
<dbReference type="Pfam" id="PF00059">
    <property type="entry name" value="Lectin_C"/>
    <property type="match status" value="1"/>
</dbReference>
<dbReference type="PANTHER" id="PTHR19277:SF125">
    <property type="entry name" value="B6"/>
    <property type="match status" value="1"/>
</dbReference>
<evidence type="ECO:0000256" key="2">
    <source>
        <dbReference type="ARBA" id="ARBA00004141"/>
    </source>
</evidence>
<dbReference type="GO" id="GO:0046872">
    <property type="term" value="F:metal ion binding"/>
    <property type="evidence" value="ECO:0007669"/>
    <property type="project" value="UniProtKB-KW"/>
</dbReference>
<keyword evidence="12" id="KW-0406">Ion transport</keyword>
<dbReference type="InterPro" id="IPR016186">
    <property type="entry name" value="C-type_lectin-like/link_sf"/>
</dbReference>
<dbReference type="SUPFAM" id="SSF57424">
    <property type="entry name" value="LDL receptor-like module"/>
    <property type="match status" value="1"/>
</dbReference>
<dbReference type="InterPro" id="IPR023415">
    <property type="entry name" value="LDLR_class-A_CS"/>
</dbReference>
<evidence type="ECO:0000256" key="11">
    <source>
        <dbReference type="PROSITE-ProRule" id="PRU01172"/>
    </source>
</evidence>
<evidence type="ECO:0000256" key="3">
    <source>
        <dbReference type="ARBA" id="ARBA00022692"/>
    </source>
</evidence>
<evidence type="ECO:0000256" key="6">
    <source>
        <dbReference type="ARBA" id="ARBA00022989"/>
    </source>
</evidence>
<feature type="domain" description="Pentraxin (PTX)" evidence="14">
    <location>
        <begin position="19"/>
        <end position="290"/>
    </location>
</feature>
<keyword evidence="12" id="KW-0407">Ion channel</keyword>
<keyword evidence="7 12" id="KW-0472">Membrane</keyword>
<dbReference type="PRINTS" id="PR00252">
    <property type="entry name" value="NRIONCHANNEL"/>
</dbReference>
<dbReference type="PROSITE" id="PS00236">
    <property type="entry name" value="NEUROTR_ION_CHANNEL"/>
    <property type="match status" value="1"/>
</dbReference>
<dbReference type="Gene3D" id="3.10.100.10">
    <property type="entry name" value="Mannose-Binding Protein A, subunit A"/>
    <property type="match status" value="1"/>
</dbReference>
<feature type="disulfide bond" evidence="10">
    <location>
        <begin position="520"/>
        <end position="532"/>
    </location>
</feature>
<comment type="caution">
    <text evidence="15">The sequence shown here is derived from an EMBL/GenBank/DDBJ whole genome shotgun (WGS) entry which is preliminary data.</text>
</comment>
<feature type="disulfide bond" evidence="10">
    <location>
        <begin position="539"/>
        <end position="554"/>
    </location>
</feature>
<keyword evidence="9" id="KW-0325">Glycoprotein</keyword>
<dbReference type="GO" id="GO:0004888">
    <property type="term" value="F:transmembrane signaling receptor activity"/>
    <property type="evidence" value="ECO:0007669"/>
    <property type="project" value="InterPro"/>
</dbReference>
<dbReference type="PROSITE" id="PS50041">
    <property type="entry name" value="C_TYPE_LECTIN_2"/>
    <property type="match status" value="1"/>
</dbReference>